<comment type="caution">
    <text evidence="2">The sequence shown here is derived from an EMBL/GenBank/DDBJ whole genome shotgun (WGS) entry which is preliminary data.</text>
</comment>
<protein>
    <submittedName>
        <fullName evidence="2">Uncharacterized protein</fullName>
    </submittedName>
</protein>
<evidence type="ECO:0000313" key="3">
    <source>
        <dbReference type="Proteomes" id="UP001221757"/>
    </source>
</evidence>
<gene>
    <name evidence="2" type="ORF">B0H17DRAFT_858701</name>
</gene>
<keyword evidence="3" id="KW-1185">Reference proteome</keyword>
<dbReference type="Proteomes" id="UP001221757">
    <property type="component" value="Unassembled WGS sequence"/>
</dbReference>
<organism evidence="2 3">
    <name type="scientific">Mycena rosella</name>
    <name type="common">Pink bonnet</name>
    <name type="synonym">Agaricus rosellus</name>
    <dbReference type="NCBI Taxonomy" id="1033263"/>
    <lineage>
        <taxon>Eukaryota</taxon>
        <taxon>Fungi</taxon>
        <taxon>Dikarya</taxon>
        <taxon>Basidiomycota</taxon>
        <taxon>Agaricomycotina</taxon>
        <taxon>Agaricomycetes</taxon>
        <taxon>Agaricomycetidae</taxon>
        <taxon>Agaricales</taxon>
        <taxon>Marasmiineae</taxon>
        <taxon>Mycenaceae</taxon>
        <taxon>Mycena</taxon>
    </lineage>
</organism>
<feature type="non-terminal residue" evidence="2">
    <location>
        <position position="1"/>
    </location>
</feature>
<reference evidence="2" key="1">
    <citation type="submission" date="2023-03" db="EMBL/GenBank/DDBJ databases">
        <title>Massive genome expansion in bonnet fungi (Mycena s.s.) driven by repeated elements and novel gene families across ecological guilds.</title>
        <authorList>
            <consortium name="Lawrence Berkeley National Laboratory"/>
            <person name="Harder C.B."/>
            <person name="Miyauchi S."/>
            <person name="Viragh M."/>
            <person name="Kuo A."/>
            <person name="Thoen E."/>
            <person name="Andreopoulos B."/>
            <person name="Lu D."/>
            <person name="Skrede I."/>
            <person name="Drula E."/>
            <person name="Henrissat B."/>
            <person name="Morin E."/>
            <person name="Kohler A."/>
            <person name="Barry K."/>
            <person name="LaButti K."/>
            <person name="Morin E."/>
            <person name="Salamov A."/>
            <person name="Lipzen A."/>
            <person name="Mereny Z."/>
            <person name="Hegedus B."/>
            <person name="Baldrian P."/>
            <person name="Stursova M."/>
            <person name="Weitz H."/>
            <person name="Taylor A."/>
            <person name="Grigoriev I.V."/>
            <person name="Nagy L.G."/>
            <person name="Martin F."/>
            <person name="Kauserud H."/>
        </authorList>
    </citation>
    <scope>NUCLEOTIDE SEQUENCE</scope>
    <source>
        <strain evidence="2">CBHHK067</strain>
    </source>
</reference>
<evidence type="ECO:0000313" key="2">
    <source>
        <dbReference type="EMBL" id="KAJ7648871.1"/>
    </source>
</evidence>
<accession>A0AAD7CHH9</accession>
<sequence length="227" mass="25294">STYNQLHRHLAVSAFQSIAAWYGFTALNVSLTISQDYHLFSEMYDNFVHGTLKTNSRKENNSTGSLSKAITQSSADKRRARVCLHSFFKCVSLTPFYLVLTFCRVPETRTVTVPPTDASALSRILPVGVPINFWDPEFYNSELDLQEKAMYINTGVAFPLPKFCTTEHAADWVKMPANEFMVKYGNNVLALYKIPTVEELAGLASGAPEDDGADADKESTDLEDSDE</sequence>
<dbReference type="AlphaFoldDB" id="A0AAD7CHH9"/>
<name>A0AAD7CHH9_MYCRO</name>
<proteinExistence type="predicted"/>
<dbReference type="EMBL" id="JARKIE010000373">
    <property type="protein sequence ID" value="KAJ7648871.1"/>
    <property type="molecule type" value="Genomic_DNA"/>
</dbReference>
<feature type="region of interest" description="Disordered" evidence="1">
    <location>
        <begin position="203"/>
        <end position="227"/>
    </location>
</feature>
<feature type="non-terminal residue" evidence="2">
    <location>
        <position position="227"/>
    </location>
</feature>
<evidence type="ECO:0000256" key="1">
    <source>
        <dbReference type="SAM" id="MobiDB-lite"/>
    </source>
</evidence>